<evidence type="ECO:0000256" key="1">
    <source>
        <dbReference type="SAM" id="MobiDB-lite"/>
    </source>
</evidence>
<reference evidence="3" key="2">
    <citation type="submission" date="2015-01" db="EMBL/GenBank/DDBJ databases">
        <title>Evolutionary Origins and Diversification of the Mycorrhizal Mutualists.</title>
        <authorList>
            <consortium name="DOE Joint Genome Institute"/>
            <consortium name="Mycorrhizal Genomics Consortium"/>
            <person name="Kohler A."/>
            <person name="Kuo A."/>
            <person name="Nagy L.G."/>
            <person name="Floudas D."/>
            <person name="Copeland A."/>
            <person name="Barry K.W."/>
            <person name="Cichocki N."/>
            <person name="Veneault-Fourrey C."/>
            <person name="LaButti K."/>
            <person name="Lindquist E.A."/>
            <person name="Lipzen A."/>
            <person name="Lundell T."/>
            <person name="Morin E."/>
            <person name="Murat C."/>
            <person name="Riley R."/>
            <person name="Ohm R."/>
            <person name="Sun H."/>
            <person name="Tunlid A."/>
            <person name="Henrissat B."/>
            <person name="Grigoriev I.V."/>
            <person name="Hibbett D.S."/>
            <person name="Martin F."/>
        </authorList>
    </citation>
    <scope>NUCLEOTIDE SEQUENCE [LARGE SCALE GENOMIC DNA]</scope>
    <source>
        <strain evidence="3">Marx 270</strain>
    </source>
</reference>
<name>A0A0C3JR94_PISTI</name>
<evidence type="ECO:0000313" key="2">
    <source>
        <dbReference type="EMBL" id="KIO11703.1"/>
    </source>
</evidence>
<dbReference type="EMBL" id="KN831949">
    <property type="protein sequence ID" value="KIO11703.1"/>
    <property type="molecule type" value="Genomic_DNA"/>
</dbReference>
<dbReference type="Proteomes" id="UP000054217">
    <property type="component" value="Unassembled WGS sequence"/>
</dbReference>
<dbReference type="InterPro" id="IPR009003">
    <property type="entry name" value="Peptidase_S1_PA"/>
</dbReference>
<dbReference type="AlphaFoldDB" id="A0A0C3JR94"/>
<evidence type="ECO:0008006" key="4">
    <source>
        <dbReference type="Google" id="ProtNLM"/>
    </source>
</evidence>
<organism evidence="2 3">
    <name type="scientific">Pisolithus tinctorius Marx 270</name>
    <dbReference type="NCBI Taxonomy" id="870435"/>
    <lineage>
        <taxon>Eukaryota</taxon>
        <taxon>Fungi</taxon>
        <taxon>Dikarya</taxon>
        <taxon>Basidiomycota</taxon>
        <taxon>Agaricomycotina</taxon>
        <taxon>Agaricomycetes</taxon>
        <taxon>Agaricomycetidae</taxon>
        <taxon>Boletales</taxon>
        <taxon>Sclerodermatineae</taxon>
        <taxon>Pisolithaceae</taxon>
        <taxon>Pisolithus</taxon>
    </lineage>
</organism>
<dbReference type="STRING" id="870435.A0A0C3JR94"/>
<dbReference type="OrthoDB" id="2643354at2759"/>
<feature type="region of interest" description="Disordered" evidence="1">
    <location>
        <begin position="32"/>
        <end position="51"/>
    </location>
</feature>
<proteinExistence type="predicted"/>
<reference evidence="2 3" key="1">
    <citation type="submission" date="2014-04" db="EMBL/GenBank/DDBJ databases">
        <authorList>
            <consortium name="DOE Joint Genome Institute"/>
            <person name="Kuo A."/>
            <person name="Kohler A."/>
            <person name="Costa M.D."/>
            <person name="Nagy L.G."/>
            <person name="Floudas D."/>
            <person name="Copeland A."/>
            <person name="Barry K.W."/>
            <person name="Cichocki N."/>
            <person name="Veneault-Fourrey C."/>
            <person name="LaButti K."/>
            <person name="Lindquist E.A."/>
            <person name="Lipzen A."/>
            <person name="Lundell T."/>
            <person name="Morin E."/>
            <person name="Murat C."/>
            <person name="Sun H."/>
            <person name="Tunlid A."/>
            <person name="Henrissat B."/>
            <person name="Grigoriev I.V."/>
            <person name="Hibbett D.S."/>
            <person name="Martin F."/>
            <person name="Nordberg H.P."/>
            <person name="Cantor M.N."/>
            <person name="Hua S.X."/>
        </authorList>
    </citation>
    <scope>NUCLEOTIDE SEQUENCE [LARGE SCALE GENOMIC DNA]</scope>
    <source>
        <strain evidence="2 3">Marx 270</strain>
    </source>
</reference>
<sequence length="568" mass="62430">MVGLEVPQEFLDLCFDIAKKFHNYPTINTSSKSDFISDDSPPASPEDADVDPDATTYYHGLPSKPTLVFRTGPPSEKLTGPETYLVKREIRPVFDDKFAAAWEDVGTRVYQYLDSATVKWTTIDIVRFAEPGKHVGPIVLWVGVRPGSLSRKFAQVAALACENILLSFQIVGVEIAFRESVFRRFGPRLLNYVATANPTASVCSPLTAALGLRIASVFTPYAEGTGALYLSTDCHSETVYVLTARHVVLPPKDIQNKLYHRTQNSQRRIEIMLLGPMAFQGVLTSAMVKIADDTIMVNYYQNQLDVLKNREESGDTDGVEAERAVVEPRLREAEASIKAINKFHSDVTKVWSQENHRVIGHVLYAPPITVGAGSKRYTEDWALIELDCNKIGWANFKGNVIDLGTEITPGKFTSMMDPDPTAPSSFNYPYDRLFPIQGVVPDDELARPRMHDANGEPCLLLIKNGAATGTTIGRGTGIKSFVRDYSLDGTEQTSMEFAILGNDRTAAFSARGDSGAVIVDGKGRVAALLTGGSGLTESTDITYGTPFEWLLERIKAKFPNAHLYPSMA</sequence>
<dbReference type="SUPFAM" id="SSF50494">
    <property type="entry name" value="Trypsin-like serine proteases"/>
    <property type="match status" value="1"/>
</dbReference>
<dbReference type="InParanoid" id="A0A0C3JR94"/>
<gene>
    <name evidence="2" type="ORF">M404DRAFT_994414</name>
</gene>
<evidence type="ECO:0000313" key="3">
    <source>
        <dbReference type="Proteomes" id="UP000054217"/>
    </source>
</evidence>
<dbReference type="HOGENOM" id="CLU_024804_0_0_1"/>
<keyword evidence="3" id="KW-1185">Reference proteome</keyword>
<accession>A0A0C3JR94</accession>
<protein>
    <recommendedName>
        <fullName evidence="4">Peptidase S1 domain-containing protein</fullName>
    </recommendedName>
</protein>